<sequence>MTAPSWMRKFHKAPSDSRMPLFIFPHAGAGASAYRTLSKLASTEFDVVIFQYPGRQDRAAEPALSNLSDVAAGAFAEFVDSEYNNGEPFMTFGHSMGAVVSFEFARLAERAGIPQQQATLSAAVAPSRGQFRPPAPTDDEELLDHLAELEGTGADVLASRELMRMTLPVLKADHAASDAYRCPQDVTVATRIHAIGGDNDPIVALADLNGWRNHSHDVEVTIFDGGHFYLNDHLPEIVDILVADANVPARSLR</sequence>
<evidence type="ECO:0000256" key="2">
    <source>
        <dbReference type="ARBA" id="ARBA00015007"/>
    </source>
</evidence>
<protein>
    <recommendedName>
        <fullName evidence="2">Thioesterase TesA</fullName>
    </recommendedName>
</protein>
<name>A0A848KZN0_9ACTN</name>
<dbReference type="AlphaFoldDB" id="A0A848KZN0"/>
<dbReference type="Pfam" id="PF00975">
    <property type="entry name" value="Thioesterase"/>
    <property type="match status" value="1"/>
</dbReference>
<evidence type="ECO:0000259" key="4">
    <source>
        <dbReference type="Pfam" id="PF00975"/>
    </source>
</evidence>
<dbReference type="RefSeq" id="WP_170196658.1">
    <property type="nucleotide sequence ID" value="NZ_JABBNB010000031.1"/>
</dbReference>
<dbReference type="SUPFAM" id="SSF53474">
    <property type="entry name" value="alpha/beta-Hydrolases"/>
    <property type="match status" value="1"/>
</dbReference>
<comment type="similarity">
    <text evidence="1">Belongs to the thioesterase family.</text>
</comment>
<comment type="caution">
    <text evidence="5">The sequence shown here is derived from an EMBL/GenBank/DDBJ whole genome shotgun (WGS) entry which is preliminary data.</text>
</comment>
<dbReference type="GO" id="GO:0008610">
    <property type="term" value="P:lipid biosynthetic process"/>
    <property type="evidence" value="ECO:0007669"/>
    <property type="project" value="TreeGrafter"/>
</dbReference>
<evidence type="ECO:0000313" key="6">
    <source>
        <dbReference type="Proteomes" id="UP000550729"/>
    </source>
</evidence>
<dbReference type="Proteomes" id="UP000550729">
    <property type="component" value="Unassembled WGS sequence"/>
</dbReference>
<dbReference type="PANTHER" id="PTHR11487">
    <property type="entry name" value="THIOESTERASE"/>
    <property type="match status" value="1"/>
</dbReference>
<evidence type="ECO:0000256" key="1">
    <source>
        <dbReference type="ARBA" id="ARBA00007169"/>
    </source>
</evidence>
<dbReference type="InterPro" id="IPR001031">
    <property type="entry name" value="Thioesterase"/>
</dbReference>
<dbReference type="EMBL" id="JABBNB010000031">
    <property type="protein sequence ID" value="NMO04154.1"/>
    <property type="molecule type" value="Genomic_DNA"/>
</dbReference>
<dbReference type="InterPro" id="IPR029058">
    <property type="entry name" value="AB_hydrolase_fold"/>
</dbReference>
<gene>
    <name evidence="5" type="ORF">HH308_23335</name>
</gene>
<evidence type="ECO:0000313" key="5">
    <source>
        <dbReference type="EMBL" id="NMO04154.1"/>
    </source>
</evidence>
<dbReference type="Gene3D" id="3.40.50.1820">
    <property type="entry name" value="alpha/beta hydrolase"/>
    <property type="match status" value="1"/>
</dbReference>
<comment type="catalytic activity">
    <reaction evidence="3">
        <text>a fatty acyl-CoA + H2O = a fatty acid + CoA + H(+)</text>
        <dbReference type="Rhea" id="RHEA:16781"/>
        <dbReference type="ChEBI" id="CHEBI:15377"/>
        <dbReference type="ChEBI" id="CHEBI:15378"/>
        <dbReference type="ChEBI" id="CHEBI:28868"/>
        <dbReference type="ChEBI" id="CHEBI:57287"/>
        <dbReference type="ChEBI" id="CHEBI:77636"/>
    </reaction>
</comment>
<keyword evidence="6" id="KW-1185">Reference proteome</keyword>
<proteinExistence type="inferred from homology"/>
<reference evidence="5 6" key="1">
    <citation type="submission" date="2020-04" db="EMBL/GenBank/DDBJ databases">
        <title>Gordonia sp. nov. TBRC 11910.</title>
        <authorList>
            <person name="Suriyachadkun C."/>
        </authorList>
    </citation>
    <scope>NUCLEOTIDE SEQUENCE [LARGE SCALE GENOMIC DNA]</scope>
    <source>
        <strain evidence="5 6">TBRC 11910</strain>
    </source>
</reference>
<accession>A0A848KZN0</accession>
<dbReference type="PANTHER" id="PTHR11487:SF0">
    <property type="entry name" value="S-ACYL FATTY ACID SYNTHASE THIOESTERASE, MEDIUM CHAIN"/>
    <property type="match status" value="1"/>
</dbReference>
<organism evidence="5 6">
    <name type="scientific">Gordonia asplenii</name>
    <dbReference type="NCBI Taxonomy" id="2725283"/>
    <lineage>
        <taxon>Bacteria</taxon>
        <taxon>Bacillati</taxon>
        <taxon>Actinomycetota</taxon>
        <taxon>Actinomycetes</taxon>
        <taxon>Mycobacteriales</taxon>
        <taxon>Gordoniaceae</taxon>
        <taxon>Gordonia</taxon>
    </lineage>
</organism>
<evidence type="ECO:0000256" key="3">
    <source>
        <dbReference type="ARBA" id="ARBA00024293"/>
    </source>
</evidence>
<feature type="domain" description="Thioesterase" evidence="4">
    <location>
        <begin position="20"/>
        <end position="241"/>
    </location>
</feature>
<dbReference type="InterPro" id="IPR012223">
    <property type="entry name" value="TEII"/>
</dbReference>